<protein>
    <submittedName>
        <fullName evidence="2">Uncharacterized protein</fullName>
    </submittedName>
</protein>
<dbReference type="EMBL" id="CP035708">
    <property type="protein sequence ID" value="QEN02212.1"/>
    <property type="molecule type" value="Genomic_DNA"/>
</dbReference>
<dbReference type="RefSeq" id="WP_149504839.1">
    <property type="nucleotide sequence ID" value="NZ_CP035708.1"/>
</dbReference>
<dbReference type="Proteomes" id="UP000323522">
    <property type="component" value="Chromosome"/>
</dbReference>
<dbReference type="Proteomes" id="UP001549111">
    <property type="component" value="Unassembled WGS sequence"/>
</dbReference>
<proteinExistence type="predicted"/>
<name>A0A5C1Q810_9BURK</name>
<sequence length="133" mass="14488">MPHILRDASGRIASVHRDPQPGSEAVPADHPELAELLGESATEAAFASLDAGLIRVLEDLVDVLVARNIICITDLPPEAQHKLFTRKNFRDRFQRNALQLWGDGPSTAFGGDTLIPTIGGDEPVPARPRRRPL</sequence>
<evidence type="ECO:0000313" key="3">
    <source>
        <dbReference type="Proteomes" id="UP000323522"/>
    </source>
</evidence>
<evidence type="ECO:0000313" key="4">
    <source>
        <dbReference type="Proteomes" id="UP001549111"/>
    </source>
</evidence>
<keyword evidence="4" id="KW-1185">Reference proteome</keyword>
<dbReference type="EMBL" id="JBEPLS010000002">
    <property type="protein sequence ID" value="MET3602934.1"/>
    <property type="molecule type" value="Genomic_DNA"/>
</dbReference>
<accession>A0A5C1Q810</accession>
<dbReference type="OrthoDB" id="8527830at2"/>
<reference evidence="2 3" key="1">
    <citation type="submission" date="2019-02" db="EMBL/GenBank/DDBJ databases">
        <title>Complete Genome Sequence and Methylome Analysis of Sphaerotilus natans subsp. sulfidivorans D-507.</title>
        <authorList>
            <person name="Fomenkov A."/>
            <person name="Gridneva E."/>
            <person name="Smolyakov D."/>
            <person name="Dubinina G."/>
            <person name="Vincze T."/>
            <person name="Grabovich M."/>
            <person name="Roberts R.J."/>
        </authorList>
    </citation>
    <scope>NUCLEOTIDE SEQUENCE [LARGE SCALE GENOMIC DNA]</scope>
    <source>
        <strain evidence="2 3">D-507</strain>
    </source>
</reference>
<reference evidence="1 4" key="2">
    <citation type="submission" date="2024-06" db="EMBL/GenBank/DDBJ databases">
        <title>Genomic Encyclopedia of Type Strains, Phase IV (KMG-IV): sequencing the most valuable type-strain genomes for metagenomic binning, comparative biology and taxonomic classification.</title>
        <authorList>
            <person name="Goeker M."/>
        </authorList>
    </citation>
    <scope>NUCLEOTIDE SEQUENCE [LARGE SCALE GENOMIC DNA]</scope>
    <source>
        <strain evidence="1 4">D-501</strain>
    </source>
</reference>
<evidence type="ECO:0000313" key="1">
    <source>
        <dbReference type="EMBL" id="MET3602934.1"/>
    </source>
</evidence>
<gene>
    <name evidence="1" type="ORF">ABIC99_000718</name>
    <name evidence="2" type="ORF">EWH46_16560</name>
</gene>
<evidence type="ECO:0000313" key="2">
    <source>
        <dbReference type="EMBL" id="QEN02212.1"/>
    </source>
</evidence>
<organism evidence="2 3">
    <name type="scientific">Sphaerotilus sulfidivorans</name>
    <dbReference type="NCBI Taxonomy" id="639200"/>
    <lineage>
        <taxon>Bacteria</taxon>
        <taxon>Pseudomonadati</taxon>
        <taxon>Pseudomonadota</taxon>
        <taxon>Betaproteobacteria</taxon>
        <taxon>Burkholderiales</taxon>
        <taxon>Sphaerotilaceae</taxon>
        <taxon>Sphaerotilus</taxon>
    </lineage>
</organism>
<dbReference type="AlphaFoldDB" id="A0A5C1Q810"/>
<dbReference type="KEGG" id="snn:EWH46_16560"/>